<dbReference type="CDD" id="cd03784">
    <property type="entry name" value="GT1_Gtf-like"/>
    <property type="match status" value="1"/>
</dbReference>
<evidence type="ECO:0000256" key="7">
    <source>
        <dbReference type="ARBA" id="ARBA00022729"/>
    </source>
</evidence>
<feature type="chain" id="PRO_5040425643" description="glucuronosyltransferase" evidence="12">
    <location>
        <begin position="18"/>
        <end position="515"/>
    </location>
</feature>
<evidence type="ECO:0000256" key="5">
    <source>
        <dbReference type="ARBA" id="ARBA00022679"/>
    </source>
</evidence>
<keyword evidence="9 11" id="KW-0472">Membrane</keyword>
<evidence type="ECO:0000313" key="13">
    <source>
        <dbReference type="EMBL" id="CAI5449287.1"/>
    </source>
</evidence>
<dbReference type="InterPro" id="IPR050271">
    <property type="entry name" value="UDP-glycosyltransferase"/>
</dbReference>
<dbReference type="PANTHER" id="PTHR48043:SF145">
    <property type="entry name" value="FI06409P-RELATED"/>
    <property type="match status" value="1"/>
</dbReference>
<dbReference type="SUPFAM" id="SSF53756">
    <property type="entry name" value="UDP-Glycosyltransferase/glycogen phosphorylase"/>
    <property type="match status" value="1"/>
</dbReference>
<keyword evidence="8 11" id="KW-1133">Transmembrane helix</keyword>
<dbReference type="GO" id="GO:0015020">
    <property type="term" value="F:glucuronosyltransferase activity"/>
    <property type="evidence" value="ECO:0007669"/>
    <property type="project" value="UniProtKB-EC"/>
</dbReference>
<comment type="catalytic activity">
    <reaction evidence="10">
        <text>glucuronate acceptor + UDP-alpha-D-glucuronate = acceptor beta-D-glucuronoside + UDP + H(+)</text>
        <dbReference type="Rhea" id="RHEA:21032"/>
        <dbReference type="ChEBI" id="CHEBI:15378"/>
        <dbReference type="ChEBI" id="CHEBI:58052"/>
        <dbReference type="ChEBI" id="CHEBI:58223"/>
        <dbReference type="ChEBI" id="CHEBI:132367"/>
        <dbReference type="ChEBI" id="CHEBI:132368"/>
        <dbReference type="EC" id="2.4.1.17"/>
    </reaction>
</comment>
<reference evidence="13" key="1">
    <citation type="submission" date="2022-11" db="EMBL/GenBank/DDBJ databases">
        <authorList>
            <person name="Kikuchi T."/>
        </authorList>
    </citation>
    <scope>NUCLEOTIDE SEQUENCE</scope>
    <source>
        <strain evidence="13">PS1010</strain>
    </source>
</reference>
<dbReference type="Pfam" id="PF00201">
    <property type="entry name" value="UDPGT"/>
    <property type="match status" value="1"/>
</dbReference>
<evidence type="ECO:0000256" key="10">
    <source>
        <dbReference type="ARBA" id="ARBA00047475"/>
    </source>
</evidence>
<evidence type="ECO:0000313" key="14">
    <source>
        <dbReference type="Proteomes" id="UP001152747"/>
    </source>
</evidence>
<dbReference type="GO" id="GO:0016020">
    <property type="term" value="C:membrane"/>
    <property type="evidence" value="ECO:0007669"/>
    <property type="project" value="UniProtKB-SubCell"/>
</dbReference>
<evidence type="ECO:0000256" key="12">
    <source>
        <dbReference type="SAM" id="SignalP"/>
    </source>
</evidence>
<proteinExistence type="inferred from homology"/>
<evidence type="ECO:0000256" key="8">
    <source>
        <dbReference type="ARBA" id="ARBA00022989"/>
    </source>
</evidence>
<feature type="transmembrane region" description="Helical" evidence="11">
    <location>
        <begin position="479"/>
        <end position="499"/>
    </location>
</feature>
<keyword evidence="14" id="KW-1185">Reference proteome</keyword>
<organism evidence="13 14">
    <name type="scientific">Caenorhabditis angaria</name>
    <dbReference type="NCBI Taxonomy" id="860376"/>
    <lineage>
        <taxon>Eukaryota</taxon>
        <taxon>Metazoa</taxon>
        <taxon>Ecdysozoa</taxon>
        <taxon>Nematoda</taxon>
        <taxon>Chromadorea</taxon>
        <taxon>Rhabditida</taxon>
        <taxon>Rhabditina</taxon>
        <taxon>Rhabditomorpha</taxon>
        <taxon>Rhabditoidea</taxon>
        <taxon>Rhabditidae</taxon>
        <taxon>Peloderinae</taxon>
        <taxon>Caenorhabditis</taxon>
    </lineage>
</organism>
<keyword evidence="7 12" id="KW-0732">Signal</keyword>
<comment type="subcellular location">
    <subcellularLocation>
        <location evidence="1">Membrane</location>
        <topology evidence="1">Single-pass membrane protein</topology>
    </subcellularLocation>
</comment>
<dbReference type="Proteomes" id="UP001152747">
    <property type="component" value="Unassembled WGS sequence"/>
</dbReference>
<evidence type="ECO:0000256" key="1">
    <source>
        <dbReference type="ARBA" id="ARBA00004167"/>
    </source>
</evidence>
<keyword evidence="4" id="KW-0328">Glycosyltransferase</keyword>
<evidence type="ECO:0000256" key="4">
    <source>
        <dbReference type="ARBA" id="ARBA00022676"/>
    </source>
</evidence>
<dbReference type="Gene3D" id="3.40.50.2000">
    <property type="entry name" value="Glycogen Phosphorylase B"/>
    <property type="match status" value="1"/>
</dbReference>
<evidence type="ECO:0000256" key="3">
    <source>
        <dbReference type="ARBA" id="ARBA00012544"/>
    </source>
</evidence>
<dbReference type="EC" id="2.4.1.17" evidence="3"/>
<name>A0A9P1ISC2_9PELO</name>
<protein>
    <recommendedName>
        <fullName evidence="3">glucuronosyltransferase</fullName>
        <ecNumber evidence="3">2.4.1.17</ecNumber>
    </recommendedName>
</protein>
<dbReference type="PANTHER" id="PTHR48043">
    <property type="entry name" value="EG:EG0003.4 PROTEIN-RELATED"/>
    <property type="match status" value="1"/>
</dbReference>
<accession>A0A9P1ISC2</accession>
<evidence type="ECO:0000256" key="11">
    <source>
        <dbReference type="SAM" id="Phobius"/>
    </source>
</evidence>
<keyword evidence="6 11" id="KW-0812">Transmembrane</keyword>
<dbReference type="AlphaFoldDB" id="A0A9P1ISC2"/>
<comment type="caution">
    <text evidence="13">The sequence shown here is derived from an EMBL/GenBank/DDBJ whole genome shotgun (WGS) entry which is preliminary data.</text>
</comment>
<feature type="signal peptide" evidence="12">
    <location>
        <begin position="1"/>
        <end position="17"/>
    </location>
</feature>
<keyword evidence="5" id="KW-0808">Transferase</keyword>
<dbReference type="InterPro" id="IPR002213">
    <property type="entry name" value="UDP_glucos_trans"/>
</dbReference>
<sequence length="515" mass="59363">MLILVLLTTLLINLTGAINVLVWATTIGRSHVSFMGGLADIISDNRNNVTLLLLKNDPDVNITGSKNVRNIIRFESPLIQPNEWSYFNFKQSEIFQTKTIDMGDFFKMQSVNSRICQSLLDDPNMLNILRNGKFDVAVVEFFHFCPAGIFELVGIKKVILATALGMTHAHYELLNLDVPLSYIPVQMTHLGSRISFWDRAYNILFHLASKFCYRFIRWQDQRMFNSKYGSFPDLEELYKQKIDYVFTNTNEFTESTRPTLQRIKYIGGSTTPEPQSLNEDFESILSKKSKGTILFSLGSLLKSHEMPDFIKNAFIDAFKAFPEYTFIWKSESINNFSYPNVYYRNWVPQVDLFADSRLKAFITHCGMNSVQESLFFGVPLISLPIFADQDSNAVIAQERGYAYALDKFTVTRDDVIKALSAVLAEESVYKQKSRLASRILKGNQKTMKEEIVRLVELSGTTEQLEHLRLNNEHLNLMQYYNLDVYIALILAPILTYFFVTRFNIVIRVRIAKQYF</sequence>
<comment type="similarity">
    <text evidence="2">Belongs to the UDP-glycosyltransferase family.</text>
</comment>
<dbReference type="FunFam" id="3.40.50.2000:FF:000021">
    <property type="entry name" value="UDP-glucuronosyltransferase"/>
    <property type="match status" value="1"/>
</dbReference>
<evidence type="ECO:0000256" key="6">
    <source>
        <dbReference type="ARBA" id="ARBA00022692"/>
    </source>
</evidence>
<evidence type="ECO:0000256" key="2">
    <source>
        <dbReference type="ARBA" id="ARBA00009995"/>
    </source>
</evidence>
<evidence type="ECO:0000256" key="9">
    <source>
        <dbReference type="ARBA" id="ARBA00023136"/>
    </source>
</evidence>
<dbReference type="EMBL" id="CANHGI010000004">
    <property type="protein sequence ID" value="CAI5449287.1"/>
    <property type="molecule type" value="Genomic_DNA"/>
</dbReference>
<dbReference type="OrthoDB" id="5845678at2759"/>
<gene>
    <name evidence="13" type="ORF">CAMP_LOCUS11924</name>
</gene>